<keyword evidence="2" id="KW-0812">Transmembrane</keyword>
<keyword evidence="4" id="KW-1185">Reference proteome</keyword>
<sequence length="850" mass="95743">MKAGWQGCSHSHSHSHSHSQSGSPGIIRWYTPTLDCLQCSLPQELYFFGSFILQVSTFIKPYSLSTLTLNHISIQQAFIISEKVSVMSSLPTRRPTSTTTPPSGNNYHHPIHISTTTPSSSSSNQITNSLNRLASSSHHPNQSRSLLSRIFLRGSRRIRWLILILIIFIILFYWPQLKEHSNDWPDLLSRKSKSKATGDPDSSIPTVSRDVLDVLEELDQSQLDDEEKAIEELMNNDDDDKNSSSTLDAGLPLVTALPTDQRHSSSSSSKRPNCPNHLPGPCRFLVAGYVGEQETKAQIHIHQLALLALALNRTLVLPQVSQSRMGSCLEYPFDLYYDSNALNRLGLNTVTHQDFLHWATATSDVPSARLLAILEHKQIPSTPPEGSVSYDHSTPTRDTFSFIKQDRQFCIRNSFQKKSTKFNLNFRSFSPLTIVAPLQWQKSTAGRDKFAEQIINSVRQSDSFDPSTQKKDNHKRSIFTSDPDESEEGGVPDVLVVNYELRYPFLDPLSSASQKILLRGESDSKTGADGQVLLGELKAFEHFPYASVWVDLAEMMVKQSPAMVGVHWRQENIRITELQRCASSLLLTLDSLKNSYPSLEAVYLSTDYPIEQVLDDQTRTGGKTSDKEIKAHSGTFSKSITPDHHSMMRDLLSHPVSLKWFTFNTLLDTLDLSADLLEKFLQLSPFKAIKEIERMMKVRNKSNTLDLDRDQTTDWLNQPEQTTKIVQENRKEIQRLVKEKLRLRSESSAGVEGEEEKEGEGGDSGKMIDIGIIGILEKSVLVRSSLFLTGVPGQCSKLSSFTNQIVLHRQQLIDRNFDRFGFLLDVDYRGNANPNLQHFNVVEFWSPSPA</sequence>
<feature type="compositionally biased region" description="Low complexity" evidence="1">
    <location>
        <begin position="112"/>
        <end position="123"/>
    </location>
</feature>
<feature type="compositionally biased region" description="Low complexity" evidence="1">
    <location>
        <begin position="91"/>
        <end position="103"/>
    </location>
</feature>
<feature type="region of interest" description="Disordered" evidence="1">
    <location>
        <begin position="461"/>
        <end position="490"/>
    </location>
</feature>
<keyword evidence="2" id="KW-0472">Membrane</keyword>
<reference evidence="3 4" key="1">
    <citation type="submission" date="2019-05" db="EMBL/GenBank/DDBJ databases">
        <title>Emergence of the Ug99 lineage of the wheat stem rust pathogen through somatic hybridization.</title>
        <authorList>
            <person name="Li F."/>
            <person name="Upadhyaya N.M."/>
            <person name="Sperschneider J."/>
            <person name="Matny O."/>
            <person name="Nguyen-Phuc H."/>
            <person name="Mago R."/>
            <person name="Raley C."/>
            <person name="Miller M.E."/>
            <person name="Silverstein K.A.T."/>
            <person name="Henningsen E."/>
            <person name="Hirsch C.D."/>
            <person name="Visser B."/>
            <person name="Pretorius Z.A."/>
            <person name="Steffenson B.J."/>
            <person name="Schwessinger B."/>
            <person name="Dodds P.N."/>
            <person name="Figueroa M."/>
        </authorList>
    </citation>
    <scope>NUCLEOTIDE SEQUENCE [LARGE SCALE GENOMIC DNA]</scope>
    <source>
        <strain evidence="3">21-0</strain>
    </source>
</reference>
<gene>
    <name evidence="3" type="ORF">PGT21_007092</name>
</gene>
<comment type="caution">
    <text evidence="3">The sequence shown here is derived from an EMBL/GenBank/DDBJ whole genome shotgun (WGS) entry which is preliminary data.</text>
</comment>
<evidence type="ECO:0000313" key="3">
    <source>
        <dbReference type="EMBL" id="KAA1086656.1"/>
    </source>
</evidence>
<organism evidence="3 4">
    <name type="scientific">Puccinia graminis f. sp. tritici</name>
    <dbReference type="NCBI Taxonomy" id="56615"/>
    <lineage>
        <taxon>Eukaryota</taxon>
        <taxon>Fungi</taxon>
        <taxon>Dikarya</taxon>
        <taxon>Basidiomycota</taxon>
        <taxon>Pucciniomycotina</taxon>
        <taxon>Pucciniomycetes</taxon>
        <taxon>Pucciniales</taxon>
        <taxon>Pucciniaceae</taxon>
        <taxon>Puccinia</taxon>
    </lineage>
</organism>
<protein>
    <submittedName>
        <fullName evidence="3">Uncharacterized protein</fullName>
    </submittedName>
</protein>
<feature type="region of interest" description="Disordered" evidence="1">
    <location>
        <begin position="91"/>
        <end position="126"/>
    </location>
</feature>
<dbReference type="AlphaFoldDB" id="A0A5B0ND14"/>
<proteinExistence type="predicted"/>
<keyword evidence="2" id="KW-1133">Transmembrane helix</keyword>
<name>A0A5B0ND14_PUCGR</name>
<accession>A0A5B0ND14</accession>
<evidence type="ECO:0000313" key="4">
    <source>
        <dbReference type="Proteomes" id="UP000324748"/>
    </source>
</evidence>
<dbReference type="OrthoDB" id="2020419at2759"/>
<evidence type="ECO:0000256" key="1">
    <source>
        <dbReference type="SAM" id="MobiDB-lite"/>
    </source>
</evidence>
<feature type="region of interest" description="Disordered" evidence="1">
    <location>
        <begin position="1"/>
        <end position="22"/>
    </location>
</feature>
<evidence type="ECO:0000256" key="2">
    <source>
        <dbReference type="SAM" id="Phobius"/>
    </source>
</evidence>
<dbReference type="Proteomes" id="UP000324748">
    <property type="component" value="Unassembled WGS sequence"/>
</dbReference>
<dbReference type="EMBL" id="VSWC01000105">
    <property type="protein sequence ID" value="KAA1086656.1"/>
    <property type="molecule type" value="Genomic_DNA"/>
</dbReference>
<feature type="transmembrane region" description="Helical" evidence="2">
    <location>
        <begin position="158"/>
        <end position="175"/>
    </location>
</feature>